<gene>
    <name evidence="2" type="ORF">LTR25_000610</name>
</gene>
<feature type="compositionally biased region" description="Polar residues" evidence="1">
    <location>
        <begin position="277"/>
        <end position="293"/>
    </location>
</feature>
<organism evidence="2 3">
    <name type="scientific">Vermiconidia calcicola</name>
    <dbReference type="NCBI Taxonomy" id="1690605"/>
    <lineage>
        <taxon>Eukaryota</taxon>
        <taxon>Fungi</taxon>
        <taxon>Dikarya</taxon>
        <taxon>Ascomycota</taxon>
        <taxon>Pezizomycotina</taxon>
        <taxon>Dothideomycetes</taxon>
        <taxon>Dothideomycetidae</taxon>
        <taxon>Mycosphaerellales</taxon>
        <taxon>Extremaceae</taxon>
        <taxon>Vermiconidia</taxon>
    </lineage>
</organism>
<evidence type="ECO:0000313" key="2">
    <source>
        <dbReference type="EMBL" id="KAK5545603.1"/>
    </source>
</evidence>
<accession>A0AAV9QLS6</accession>
<feature type="region of interest" description="Disordered" evidence="1">
    <location>
        <begin position="277"/>
        <end position="411"/>
    </location>
</feature>
<sequence length="426" mass="47793">MRFSSSEPTSLAEACKLAWHTFYGMQKASEDFENLRFEVWTVAISLDSLHSVGTTTTLIDRQPDRGRWALTFSKLLASLGSALRPLYGLVRLYLSSSAKERAVVKNWLTHPDLTYEGLTIQDFRRKLSMLVESLNVFLSCLTHAELARAKDVSETEEWRVYSEVTKKVLHKWDSDVASGIRRPADKTTQPIEPPGYVNEDVKSYITPLLNNQSPGLGVQYPEPPPSPMPPRPREERQSQHPAGVMNLDDIENGFRSHMHAMRRIREQLRQQKMNTNHFSDQTSSHFPEMNNNALGPRPGGVPPPTPTIPTLQRNATESSQTDGSVDYADASSSGSSGSLQSSETGSVVSGYQNKADEDTKPCQQRSPAQHERKRQRRAQYCFKTGLEDQNSQSSDDSGSEELANNRSRAKLPLEQMLSAALFFDQY</sequence>
<feature type="compositionally biased region" description="Low complexity" evidence="1">
    <location>
        <begin position="331"/>
        <end position="346"/>
    </location>
</feature>
<dbReference type="EMBL" id="JAXLQG010000001">
    <property type="protein sequence ID" value="KAK5545603.1"/>
    <property type="molecule type" value="Genomic_DNA"/>
</dbReference>
<dbReference type="AlphaFoldDB" id="A0AAV9QLS6"/>
<keyword evidence="3" id="KW-1185">Reference proteome</keyword>
<protein>
    <submittedName>
        <fullName evidence="2">Uncharacterized protein</fullName>
    </submittedName>
</protein>
<reference evidence="2 3" key="1">
    <citation type="submission" date="2023-06" db="EMBL/GenBank/DDBJ databases">
        <title>Black Yeasts Isolated from many extreme environments.</title>
        <authorList>
            <person name="Coleine C."/>
            <person name="Stajich J.E."/>
            <person name="Selbmann L."/>
        </authorList>
    </citation>
    <scope>NUCLEOTIDE SEQUENCE [LARGE SCALE GENOMIC DNA]</scope>
    <source>
        <strain evidence="2 3">CCFEE 5887</strain>
    </source>
</reference>
<comment type="caution">
    <text evidence="2">The sequence shown here is derived from an EMBL/GenBank/DDBJ whole genome shotgun (WGS) entry which is preliminary data.</text>
</comment>
<feature type="compositionally biased region" description="Polar residues" evidence="1">
    <location>
        <begin position="311"/>
        <end position="323"/>
    </location>
</feature>
<evidence type="ECO:0000256" key="1">
    <source>
        <dbReference type="SAM" id="MobiDB-lite"/>
    </source>
</evidence>
<name>A0AAV9QLS6_9PEZI</name>
<evidence type="ECO:0000313" key="3">
    <source>
        <dbReference type="Proteomes" id="UP001345827"/>
    </source>
</evidence>
<feature type="compositionally biased region" description="Low complexity" evidence="1">
    <location>
        <begin position="387"/>
        <end position="396"/>
    </location>
</feature>
<feature type="region of interest" description="Disordered" evidence="1">
    <location>
        <begin position="210"/>
        <end position="240"/>
    </location>
</feature>
<proteinExistence type="predicted"/>
<dbReference type="Proteomes" id="UP001345827">
    <property type="component" value="Unassembled WGS sequence"/>
</dbReference>
<feature type="compositionally biased region" description="Pro residues" evidence="1">
    <location>
        <begin position="221"/>
        <end position="230"/>
    </location>
</feature>